<feature type="transmembrane region" description="Helical" evidence="1">
    <location>
        <begin position="16"/>
        <end position="33"/>
    </location>
</feature>
<keyword evidence="3" id="KW-1185">Reference proteome</keyword>
<evidence type="ECO:0000256" key="1">
    <source>
        <dbReference type="SAM" id="Phobius"/>
    </source>
</evidence>
<dbReference type="PATRIC" id="fig|745776.4.peg.2396"/>
<evidence type="ECO:0000313" key="2">
    <source>
        <dbReference type="EMBL" id="AFD26263.1"/>
    </source>
</evidence>
<protein>
    <submittedName>
        <fullName evidence="2">Uncharacterized protein</fullName>
    </submittedName>
</protein>
<organism evidence="2 3">
    <name type="scientific">Deinococcus gobiensis (strain DSM 21396 / JCM 16679 / CGMCC 1.7299 / I-0)</name>
    <dbReference type="NCBI Taxonomy" id="745776"/>
    <lineage>
        <taxon>Bacteria</taxon>
        <taxon>Thermotogati</taxon>
        <taxon>Deinococcota</taxon>
        <taxon>Deinococci</taxon>
        <taxon>Deinococcales</taxon>
        <taxon>Deinococcaceae</taxon>
        <taxon>Deinococcus</taxon>
    </lineage>
</organism>
<feature type="transmembrane region" description="Helical" evidence="1">
    <location>
        <begin position="40"/>
        <end position="60"/>
    </location>
</feature>
<gene>
    <name evidence="2" type="ordered locus">DGo_CA2336</name>
</gene>
<dbReference type="EMBL" id="CP002191">
    <property type="protein sequence ID" value="AFD26263.1"/>
    <property type="molecule type" value="Genomic_DNA"/>
</dbReference>
<proteinExistence type="predicted"/>
<keyword evidence="1" id="KW-1133">Transmembrane helix</keyword>
<dbReference type="KEGG" id="dgo:DGo_CA2336"/>
<evidence type="ECO:0000313" key="3">
    <source>
        <dbReference type="Proteomes" id="UP000007575"/>
    </source>
</evidence>
<sequence length="329" mass="36023">MLGRLPTVPLAVRVSWLWPALTVPLALLLARLYPQESRSLFAGLALFDAVVTATLLTLWLTPRGGRTLRLAGTVGLRGALLVGLAFPEVRGALWLEGAALGLAALHLRRGLRTPLPADFHELDDLERGYAFWTRLHPSPRVVRLAVYDLTLFRHLLARPRLPQGQLFGTRRGATTGSTFALLGLLAVVEGLLTHTLLARWHPLAAWAWTGVEVTGLLWLLAYGRALATRPVTLTAGRLYLRSGLHWTGSVPLDRVTGARPHDPARDAEVLNIAIDVKPNVTLHFAAPQRFQGVYWAEREVRAVTLHVDDPQAFLAALEEARAAPCLNAS</sequence>
<name>H8GZM5_DEIGI</name>
<dbReference type="Proteomes" id="UP000007575">
    <property type="component" value="Chromosome"/>
</dbReference>
<dbReference type="HOGENOM" id="CLU_902310_0_0_0"/>
<reference evidence="2 3" key="1">
    <citation type="journal article" date="2012" name="PLoS ONE">
        <title>Genome sequence and transcriptome analysis of the radioresistant bacterium Deinococcus gobiensis: insights into the extreme environmental adaptations.</title>
        <authorList>
            <person name="Yuan M."/>
            <person name="Chen M."/>
            <person name="Zhang W."/>
            <person name="Lu W."/>
            <person name="Wang J."/>
            <person name="Yang M."/>
            <person name="Zhao P."/>
            <person name="Tang R."/>
            <person name="Li X."/>
            <person name="Hao Y."/>
            <person name="Zhou Z."/>
            <person name="Zhan Y."/>
            <person name="Yu H."/>
            <person name="Teng C."/>
            <person name="Yan Y."/>
            <person name="Ping S."/>
            <person name="Wang Y."/>
            <person name="Lin M."/>
        </authorList>
    </citation>
    <scope>NUCLEOTIDE SEQUENCE [LARGE SCALE GENOMIC DNA]</scope>
    <source>
        <strain evidence="2 3">I-0</strain>
    </source>
</reference>
<dbReference type="RefSeq" id="WP_014685746.1">
    <property type="nucleotide sequence ID" value="NC_017790.1"/>
</dbReference>
<accession>H8GZM5</accession>
<keyword evidence="1" id="KW-0472">Membrane</keyword>
<dbReference type="AlphaFoldDB" id="H8GZM5"/>
<dbReference type="STRING" id="745776.DGo_CA2336"/>
<keyword evidence="1" id="KW-0812">Transmembrane</keyword>